<keyword evidence="4" id="KW-1185">Reference proteome</keyword>
<dbReference type="Proteomes" id="UP000189701">
    <property type="component" value="Unplaced"/>
</dbReference>
<keyword evidence="1" id="KW-0862">Zinc</keyword>
<protein>
    <submittedName>
        <fullName evidence="5">Uncharacterized protein LOC104242336</fullName>
    </submittedName>
</protein>
<feature type="region of interest" description="Disordered" evidence="2">
    <location>
        <begin position="99"/>
        <end position="118"/>
    </location>
</feature>
<dbReference type="RefSeq" id="XP_009795667.1">
    <property type="nucleotide sequence ID" value="XM_009797365.1"/>
</dbReference>
<dbReference type="KEGG" id="nsy:104242336"/>
<dbReference type="AlphaFoldDB" id="A0A1U7XUI5"/>
<dbReference type="OrthoDB" id="6078042at2759"/>
<feature type="compositionally biased region" description="Acidic residues" evidence="2">
    <location>
        <begin position="493"/>
        <end position="510"/>
    </location>
</feature>
<dbReference type="InterPro" id="IPR001841">
    <property type="entry name" value="Znf_RING"/>
</dbReference>
<evidence type="ECO:0000313" key="4">
    <source>
        <dbReference type="Proteomes" id="UP000189701"/>
    </source>
</evidence>
<gene>
    <name evidence="5" type="primary">LOC104242336</name>
</gene>
<evidence type="ECO:0000313" key="5">
    <source>
        <dbReference type="RefSeq" id="XP_009795667.1"/>
    </source>
</evidence>
<feature type="domain" description="RING-type" evidence="3">
    <location>
        <begin position="798"/>
        <end position="836"/>
    </location>
</feature>
<organism evidence="4 5">
    <name type="scientific">Nicotiana sylvestris</name>
    <name type="common">Wood tobacco</name>
    <name type="synonym">South American tobacco</name>
    <dbReference type="NCBI Taxonomy" id="4096"/>
    <lineage>
        <taxon>Eukaryota</taxon>
        <taxon>Viridiplantae</taxon>
        <taxon>Streptophyta</taxon>
        <taxon>Embryophyta</taxon>
        <taxon>Tracheophyta</taxon>
        <taxon>Spermatophyta</taxon>
        <taxon>Magnoliopsida</taxon>
        <taxon>eudicotyledons</taxon>
        <taxon>Gunneridae</taxon>
        <taxon>Pentapetalae</taxon>
        <taxon>asterids</taxon>
        <taxon>lamiids</taxon>
        <taxon>Solanales</taxon>
        <taxon>Solanaceae</taxon>
        <taxon>Nicotianoideae</taxon>
        <taxon>Nicotianeae</taxon>
        <taxon>Nicotiana</taxon>
    </lineage>
</organism>
<name>A0A1U7XUI5_NICSY</name>
<reference evidence="5" key="2">
    <citation type="submission" date="2025-08" db="UniProtKB">
        <authorList>
            <consortium name="RefSeq"/>
        </authorList>
    </citation>
    <scope>IDENTIFICATION</scope>
    <source>
        <tissue evidence="5">Leaf</tissue>
    </source>
</reference>
<feature type="region of interest" description="Disordered" evidence="2">
    <location>
        <begin position="493"/>
        <end position="521"/>
    </location>
</feature>
<keyword evidence="1" id="KW-0863">Zinc-finger</keyword>
<sequence length="850" mass="96536">MAVAGLHNISAFGSSLFIESQSSVSRQRGEHDRPRTRASSILQMWRELEGEHVVSNSYAPTGDRQRPQRSDVENFDYGANEDENQRCTSQSHIELDNYFDDGRSVSSDQSSDFGEVERERVRQIIQKRMNAGGKSHSQSLSVSHGNNCSEAQCLGENEGGQVRIIRERVQTNIHQSGTSSPRDEVAAETGSQSEHVRDGFLVDHSQNGERKALRRKLCGRQALIDLMMRSQREREKELQGLLECKPVSDFAYRNRIQSLLRGRFLQNGRLTNGERTASNAASELGLLRQRHTVSDLREEILSRLDDNVRGSTSNMQLSSAKDDPQPSQSDSEQEVIDECYDQAELINEEREMNGSRVVANSESTICEHVNRQYNIDQIAETSEQAGGDEDHEQATPNLEFSSSLPEIQNNGNRNLVENAGNRWLPEAAAIEGSLQGHVQDHHATFHDNDAPQSEPSDSHDVVDGHFRDFERNIFEYYDWEGSSAQEEEVEEFIAEPEESDLQQAEEPEEFATEHEESEYRPFYADQNEWVDDATENIGGDSQDGAPNQSYPENLGSGIEEQNHAQEPHDEWHEEALDDWFDTPSGQDDGSIERVDTFYIPDDDNVYSIELRELLSRRRVSNLLNSSFRQSLNQLIQSYVERQGHASFDWDMDEASSYPSDAEHEQQQENVIRDGPQINMEGNPFAMTSPQEAPSQSQWNHEPEHQNLPRQNPHHRMGELEWDIINELKIDMAILHQRMNDMQRMLQTCMEIQVELQRSVRQEVSAALNICAGSTDVDVCGDILLNDESKWDNVRKGLCCLCCNNNIDSLLYRCGHMCTCSQCAEKLVHEKAKCPMCLAPVVEVIRAFSIQ</sequence>
<dbReference type="STRING" id="4096.A0A1U7XUI5"/>
<dbReference type="GO" id="GO:0008270">
    <property type="term" value="F:zinc ion binding"/>
    <property type="evidence" value="ECO:0007669"/>
    <property type="project" value="UniProtKB-KW"/>
</dbReference>
<dbReference type="Pfam" id="PF13920">
    <property type="entry name" value="zf-C3HC4_3"/>
    <property type="match status" value="1"/>
</dbReference>
<feature type="region of interest" description="Disordered" evidence="2">
    <location>
        <begin position="533"/>
        <end position="569"/>
    </location>
</feature>
<evidence type="ECO:0000259" key="3">
    <source>
        <dbReference type="PROSITE" id="PS50089"/>
    </source>
</evidence>
<accession>A0A1U7XUI5</accession>
<dbReference type="PANTHER" id="PTHR46519">
    <property type="entry name" value="RING/U-BOX SUPERFAMILY PROTEIN"/>
    <property type="match status" value="1"/>
</dbReference>
<feature type="compositionally biased region" description="Polar residues" evidence="2">
    <location>
        <begin position="309"/>
        <end position="330"/>
    </location>
</feature>
<keyword evidence="1" id="KW-0479">Metal-binding</keyword>
<feature type="region of interest" description="Disordered" evidence="2">
    <location>
        <begin position="56"/>
        <end position="86"/>
    </location>
</feature>
<feature type="region of interest" description="Disordered" evidence="2">
    <location>
        <begin position="304"/>
        <end position="335"/>
    </location>
</feature>
<feature type="region of interest" description="Disordered" evidence="2">
    <location>
        <begin position="173"/>
        <end position="193"/>
    </location>
</feature>
<evidence type="ECO:0000256" key="1">
    <source>
        <dbReference type="PROSITE-ProRule" id="PRU00175"/>
    </source>
</evidence>
<dbReference type="GeneID" id="104242336"/>
<dbReference type="PANTHER" id="PTHR46519:SF3">
    <property type="entry name" value="RING_U-BOX SUPERFAMILY PROTEIN"/>
    <property type="match status" value="1"/>
</dbReference>
<evidence type="ECO:0000256" key="2">
    <source>
        <dbReference type="SAM" id="MobiDB-lite"/>
    </source>
</evidence>
<feature type="compositionally biased region" description="Basic and acidic residues" evidence="2">
    <location>
        <begin position="560"/>
        <end position="569"/>
    </location>
</feature>
<dbReference type="InterPro" id="IPR013083">
    <property type="entry name" value="Znf_RING/FYVE/PHD"/>
</dbReference>
<feature type="compositionally biased region" description="Basic and acidic residues" evidence="2">
    <location>
        <begin position="63"/>
        <end position="72"/>
    </location>
</feature>
<dbReference type="CDD" id="cd16647">
    <property type="entry name" value="mRING-HC-C3HC5_NEU1"/>
    <property type="match status" value="1"/>
</dbReference>
<dbReference type="eggNOG" id="KOG4172">
    <property type="taxonomic scope" value="Eukaryota"/>
</dbReference>
<dbReference type="PROSITE" id="PS50089">
    <property type="entry name" value="ZF_RING_2"/>
    <property type="match status" value="1"/>
</dbReference>
<feature type="region of interest" description="Disordered" evidence="2">
    <location>
        <begin position="687"/>
        <end position="713"/>
    </location>
</feature>
<feature type="compositionally biased region" description="Polar residues" evidence="2">
    <location>
        <begin position="687"/>
        <end position="699"/>
    </location>
</feature>
<dbReference type="Gene3D" id="3.30.40.10">
    <property type="entry name" value="Zinc/RING finger domain, C3HC4 (zinc finger)"/>
    <property type="match status" value="1"/>
</dbReference>
<dbReference type="RefSeq" id="XP_070018590.1">
    <property type="nucleotide sequence ID" value="XM_070162489.1"/>
</dbReference>
<reference evidence="4" key="1">
    <citation type="journal article" date="2013" name="Genome Biol.">
        <title>Reference genomes and transcriptomes of Nicotiana sylvestris and Nicotiana tomentosiformis.</title>
        <authorList>
            <person name="Sierro N."/>
            <person name="Battey J.N."/>
            <person name="Ouadi S."/>
            <person name="Bovet L."/>
            <person name="Goepfert S."/>
            <person name="Bakaher N."/>
            <person name="Peitsch M.C."/>
            <person name="Ivanov N.V."/>
        </authorList>
    </citation>
    <scope>NUCLEOTIDE SEQUENCE [LARGE SCALE GENOMIC DNA]</scope>
</reference>
<proteinExistence type="predicted"/>